<reference evidence="1" key="1">
    <citation type="journal article" date="2020" name="mSystems">
        <title>Genome- and Community-Level Interaction Insights into Carbon Utilization and Element Cycling Functions of Hydrothermarchaeota in Hydrothermal Sediment.</title>
        <authorList>
            <person name="Zhou Z."/>
            <person name="Liu Y."/>
            <person name="Xu W."/>
            <person name="Pan J."/>
            <person name="Luo Z.H."/>
            <person name="Li M."/>
        </authorList>
    </citation>
    <scope>NUCLEOTIDE SEQUENCE [LARGE SCALE GENOMIC DNA]</scope>
    <source>
        <strain evidence="1">SpSt-906</strain>
    </source>
</reference>
<organism evidence="1">
    <name type="scientific">candidate division WOR-3 bacterium</name>
    <dbReference type="NCBI Taxonomy" id="2052148"/>
    <lineage>
        <taxon>Bacteria</taxon>
        <taxon>Bacteria division WOR-3</taxon>
    </lineage>
</organism>
<name>A0A7C3YTU9_UNCW3</name>
<proteinExistence type="predicted"/>
<comment type="caution">
    <text evidence="1">The sequence shown here is derived from an EMBL/GenBank/DDBJ whole genome shotgun (WGS) entry which is preliminary data.</text>
</comment>
<sequence>MPFSFFFPFVSSQEFSLPRGARYFLYPNLEFQMVANFLSPQEFSYFDERIERFEEERLGEFVFLYTPFFVPFERIREIAHQLEGKGKRVILFGPLISKKPEMAGEFSHIRGSLLNIFPEVKEDCLAGRLGERYDADFNPIYLPPRWDLRIPGMEANFHFINFILGCRCPEEMRPFCSQAIYYRDRVKKRGKEEILGEVVTLPYKRIFLLDDDISSDRNYYYDIFSSLWQFRKEWVVNASKACLKEIDFLRFLGKVGVRILYLREDFLTSEEIYSLNQELVKEKRWGVKRIQSERILVGIRIALFLKPDVDYEPIFRHLVEIDPDFIEILFFQDSEIFYPVYHPLLTPKEPLWLKASFYSVRAIVSRLLKRPRRVGLYTTLFYSLPLNLSYRQNFLEGIPYPP</sequence>
<protein>
    <recommendedName>
        <fullName evidence="2">Radical SAM protein</fullName>
    </recommendedName>
</protein>
<dbReference type="AlphaFoldDB" id="A0A7C3YTU9"/>
<dbReference type="EMBL" id="DTMQ01000011">
    <property type="protein sequence ID" value="HGE98775.1"/>
    <property type="molecule type" value="Genomic_DNA"/>
</dbReference>
<evidence type="ECO:0008006" key="2">
    <source>
        <dbReference type="Google" id="ProtNLM"/>
    </source>
</evidence>
<gene>
    <name evidence="1" type="ORF">ENX07_01715</name>
</gene>
<accession>A0A7C3YTU9</accession>
<evidence type="ECO:0000313" key="1">
    <source>
        <dbReference type="EMBL" id="HGE98775.1"/>
    </source>
</evidence>